<keyword evidence="1" id="KW-0732">Signal</keyword>
<dbReference type="STRING" id="2041.AERYTH_01295"/>
<accession>A0A0U4CD97</accession>
<feature type="chain" id="PRO_5006847844" description="Lipoprotein" evidence="1">
    <location>
        <begin position="24"/>
        <end position="146"/>
    </location>
</feature>
<dbReference type="RefSeq" id="WP_067853621.1">
    <property type="nucleotide sequence ID" value="NZ_CP011502.1"/>
</dbReference>
<dbReference type="PROSITE" id="PS51257">
    <property type="entry name" value="PROKAR_LIPOPROTEIN"/>
    <property type="match status" value="1"/>
</dbReference>
<evidence type="ECO:0000313" key="2">
    <source>
        <dbReference type="EMBL" id="ALX03429.1"/>
    </source>
</evidence>
<sequence length="146" mass="15359">MTPRRLGTTVAALALLTAGCAQSVDVDGATRWRDRADEAARSALLAVGDRVTLAPDDTLAGRADTQRCPGRGSDAVVHRVDATLDLASAPPSGLADAVRAAVPSGYDVEVDVQPDRVVLGVVSRCLDLPRIQTIEMALEGRYRVEP</sequence>
<evidence type="ECO:0000256" key="1">
    <source>
        <dbReference type="SAM" id="SignalP"/>
    </source>
</evidence>
<dbReference type="OrthoDB" id="9947811at2"/>
<protein>
    <recommendedName>
        <fullName evidence="4">Lipoprotein</fullName>
    </recommendedName>
</protein>
<dbReference type="Proteomes" id="UP000067689">
    <property type="component" value="Chromosome"/>
</dbReference>
<dbReference type="EMBL" id="CP011502">
    <property type="protein sequence ID" value="ALX03429.1"/>
    <property type="molecule type" value="Genomic_DNA"/>
</dbReference>
<evidence type="ECO:0000313" key="3">
    <source>
        <dbReference type="Proteomes" id="UP000067689"/>
    </source>
</evidence>
<reference evidence="2 3" key="1">
    <citation type="journal article" date="1991" name="Int. J. Syst. Bacteriol.">
        <title>Description of the erythromycin-producing bacterium Arthrobacter sp. strain NRRL B-3381 as Aeromicrobium erythreum gen. nov., sp. nov.</title>
        <authorList>
            <person name="Miller E.S."/>
            <person name="Woese C.R."/>
            <person name="Brenner S."/>
        </authorList>
    </citation>
    <scope>NUCLEOTIDE SEQUENCE [LARGE SCALE GENOMIC DNA]</scope>
    <source>
        <strain evidence="2 3">AR18</strain>
    </source>
</reference>
<keyword evidence="3" id="KW-1185">Reference proteome</keyword>
<dbReference type="AlphaFoldDB" id="A0A0U4CD97"/>
<proteinExistence type="predicted"/>
<evidence type="ECO:0008006" key="4">
    <source>
        <dbReference type="Google" id="ProtNLM"/>
    </source>
</evidence>
<organism evidence="2 3">
    <name type="scientific">Aeromicrobium erythreum</name>
    <dbReference type="NCBI Taxonomy" id="2041"/>
    <lineage>
        <taxon>Bacteria</taxon>
        <taxon>Bacillati</taxon>
        <taxon>Actinomycetota</taxon>
        <taxon>Actinomycetes</taxon>
        <taxon>Propionibacteriales</taxon>
        <taxon>Nocardioidaceae</taxon>
        <taxon>Aeromicrobium</taxon>
    </lineage>
</organism>
<name>A0A0U4CD97_9ACTN</name>
<dbReference type="PATRIC" id="fig|2041.4.peg.272"/>
<dbReference type="KEGG" id="aer:AERYTH_01295"/>
<feature type="signal peptide" evidence="1">
    <location>
        <begin position="1"/>
        <end position="23"/>
    </location>
</feature>
<gene>
    <name evidence="2" type="ORF">AERYTH_01295</name>
</gene>